<feature type="domain" description="PABC" evidence="12">
    <location>
        <begin position="542"/>
        <end position="619"/>
    </location>
</feature>
<evidence type="ECO:0000313" key="14">
    <source>
        <dbReference type="Proteomes" id="UP001652700"/>
    </source>
</evidence>
<dbReference type="Pfam" id="PF00076">
    <property type="entry name" value="RRM_1"/>
    <property type="match status" value="4"/>
</dbReference>
<evidence type="ECO:0000256" key="3">
    <source>
        <dbReference type="ARBA" id="ARBA00022490"/>
    </source>
</evidence>
<dbReference type="Pfam" id="PF00658">
    <property type="entry name" value="MLLE"/>
    <property type="match status" value="1"/>
</dbReference>
<dbReference type="FunFam" id="3.30.70.330:FF:000021">
    <property type="entry name" value="Polyadenylate-binding protein"/>
    <property type="match status" value="1"/>
</dbReference>
<dbReference type="CDD" id="cd12379">
    <property type="entry name" value="RRM2_I_PABPs"/>
    <property type="match status" value="1"/>
</dbReference>
<evidence type="ECO:0000256" key="10">
    <source>
        <dbReference type="SAM" id="MobiDB-lite"/>
    </source>
</evidence>
<keyword evidence="4" id="KW-0677">Repeat</keyword>
<dbReference type="FunFam" id="3.30.70.330:FF:000003">
    <property type="entry name" value="Polyadenylate-binding protein"/>
    <property type="match status" value="1"/>
</dbReference>
<evidence type="ECO:0000256" key="6">
    <source>
        <dbReference type="ARBA" id="ARBA00057784"/>
    </source>
</evidence>
<dbReference type="Proteomes" id="UP001652700">
    <property type="component" value="Unplaced"/>
</dbReference>
<dbReference type="SMART" id="SM00517">
    <property type="entry name" value="PolyA"/>
    <property type="match status" value="1"/>
</dbReference>
<evidence type="ECO:0000256" key="5">
    <source>
        <dbReference type="ARBA" id="ARBA00022884"/>
    </source>
</evidence>
<dbReference type="InParanoid" id="A0A6P7G1M8"/>
<dbReference type="Gene3D" id="1.10.1900.10">
    <property type="entry name" value="c-terminal domain of poly(a) binding protein"/>
    <property type="match status" value="1"/>
</dbReference>
<name>A0A6P7G1M8_DIAVI</name>
<accession>A0A6P7G1M8</accession>
<reference evidence="15" key="1">
    <citation type="submission" date="2025-04" db="UniProtKB">
        <authorList>
            <consortium name="RefSeq"/>
        </authorList>
    </citation>
    <scope>IDENTIFICATION</scope>
    <source>
        <tissue evidence="15">Whole insect</tissue>
    </source>
</reference>
<feature type="domain" description="RRM" evidence="11">
    <location>
        <begin position="192"/>
        <end position="270"/>
    </location>
</feature>
<dbReference type="KEGG" id="dvv:114333289"/>
<keyword evidence="3 9" id="KW-0963">Cytoplasm</keyword>
<dbReference type="PROSITE" id="PS50102">
    <property type="entry name" value="RRM"/>
    <property type="match status" value="4"/>
</dbReference>
<reference evidence="13" key="2">
    <citation type="submission" date="2025-05" db="UniProtKB">
        <authorList>
            <consortium name="EnsemblMetazoa"/>
        </authorList>
    </citation>
    <scope>IDENTIFICATION</scope>
</reference>
<dbReference type="GO" id="GO:0005737">
    <property type="term" value="C:cytoplasm"/>
    <property type="evidence" value="ECO:0007669"/>
    <property type="project" value="UniProtKB-SubCell"/>
</dbReference>
<dbReference type="FunFam" id="3.30.70.330:FF:000049">
    <property type="entry name" value="Polyadenylate-binding protein"/>
    <property type="match status" value="1"/>
</dbReference>
<protein>
    <recommendedName>
        <fullName evidence="9">Polyadenylate-binding protein</fullName>
        <shortName evidence="9">PABP</shortName>
    </recommendedName>
</protein>
<dbReference type="NCBIfam" id="TIGR01628">
    <property type="entry name" value="PABP-1234"/>
    <property type="match status" value="1"/>
</dbReference>
<proteinExistence type="inferred from homology"/>
<dbReference type="Gene3D" id="3.30.70.330">
    <property type="match status" value="4"/>
</dbReference>
<dbReference type="SUPFAM" id="SSF54928">
    <property type="entry name" value="RNA-binding domain, RBD"/>
    <property type="match status" value="2"/>
</dbReference>
<comment type="subcellular location">
    <subcellularLocation>
        <location evidence="1 9">Cytoplasm</location>
    </subcellularLocation>
</comment>
<feature type="compositionally biased region" description="Polar residues" evidence="10">
    <location>
        <begin position="464"/>
        <end position="490"/>
    </location>
</feature>
<comment type="function">
    <text evidence="9">Binds the poly(A) tail of mRNA.</text>
</comment>
<feature type="domain" description="RRM" evidence="11">
    <location>
        <begin position="11"/>
        <end position="89"/>
    </location>
</feature>
<dbReference type="FunFam" id="1.10.1900.10:FF:000001">
    <property type="entry name" value="Polyadenylate-binding protein"/>
    <property type="match status" value="1"/>
</dbReference>
<dbReference type="PANTHER" id="PTHR24012">
    <property type="entry name" value="RNA BINDING PROTEIN"/>
    <property type="match status" value="1"/>
</dbReference>
<sequence>MNPGAPNYPMASLYVGDLHSDITEAMLFEKFSTAGPVLSIRVCRDLITRRSLGYAYVNFQQPADAERALDTMNFDLIKGRPIRIMWSQRDPSLRKSGVGNVFIKNLDRSIDNKAMYDTFSAFGNILSCKVAQDENGSSKGYGFVHFETEEAANKSIEKVNGMLLNGKKVYVGRFIPRKEREKELGEKAKLFTNVYVKNFGEDLSEEELRNMFEKYGKITSYKIMSKDDGKSKGFGFVAFENPEAAETAVEALNGKELMEGKPLYVGRAQKKAERQQELKRRFEALKMERLNRYQGVNLYVKNLDDTIDDERLRKEFSPFGTITSAKVMMEEGRSKGFGFVCFSSPEEATKAVTEMNGRIVGTKPLYVALAQRKEDRKAHLTSQYMQRMANMRMHQMGQFIQPGASSGYFVPTIPTAQRFYGPAQMAQIRTSPRWPAQTPVRPGAQGGATAYTGMPNTYRAATRPPNQSTTMRSNISVPRPITGQQPQSMQGRPLAGQGGVVPSAGRTANFKYTSNMRNPPQSLGGIPGTAAPVQQAVHIQGQEPLTATMLAAAPPQEQKQMLGERLFPLIQRMYADMAGKITGMLLEIDNTELLHMLEHQESLKNKVEEAVAVLQAHQAKQAATQIKKD</sequence>
<dbReference type="GO" id="GO:0003723">
    <property type="term" value="F:RNA binding"/>
    <property type="evidence" value="ECO:0007669"/>
    <property type="project" value="UniProtKB-UniRule"/>
</dbReference>
<evidence type="ECO:0000259" key="12">
    <source>
        <dbReference type="PROSITE" id="PS51309"/>
    </source>
</evidence>
<dbReference type="CDD" id="cd12381">
    <property type="entry name" value="RRM4_I_PABPs"/>
    <property type="match status" value="1"/>
</dbReference>
<dbReference type="PROSITE" id="PS51309">
    <property type="entry name" value="PABC"/>
    <property type="match status" value="1"/>
</dbReference>
<dbReference type="EnsemblMetazoa" id="XM_028283147.2">
    <property type="protein sequence ID" value="XP_028138948.1"/>
    <property type="gene ID" value="LOC114333289"/>
</dbReference>
<keyword evidence="14" id="KW-1185">Reference proteome</keyword>
<dbReference type="GeneID" id="114333289"/>
<dbReference type="InterPro" id="IPR035979">
    <property type="entry name" value="RBD_domain_sf"/>
</dbReference>
<evidence type="ECO:0000256" key="1">
    <source>
        <dbReference type="ARBA" id="ARBA00004496"/>
    </source>
</evidence>
<evidence type="ECO:0000256" key="4">
    <source>
        <dbReference type="ARBA" id="ARBA00022737"/>
    </source>
</evidence>
<dbReference type="AlphaFoldDB" id="A0A6P7G1M8"/>
<dbReference type="SMART" id="SM00361">
    <property type="entry name" value="RRM_1"/>
    <property type="match status" value="3"/>
</dbReference>
<keyword evidence="5 8" id="KW-0694">RNA-binding</keyword>
<evidence type="ECO:0000256" key="9">
    <source>
        <dbReference type="RuleBase" id="RU362004"/>
    </source>
</evidence>
<dbReference type="CDD" id="cd12378">
    <property type="entry name" value="RRM1_I_PABPs"/>
    <property type="match status" value="1"/>
</dbReference>
<dbReference type="InterPro" id="IPR012677">
    <property type="entry name" value="Nucleotide-bd_a/b_plait_sf"/>
</dbReference>
<dbReference type="InterPro" id="IPR006515">
    <property type="entry name" value="PABP_1234"/>
</dbReference>
<dbReference type="SUPFAM" id="SSF63570">
    <property type="entry name" value="PABC (PABP) domain"/>
    <property type="match status" value="1"/>
</dbReference>
<evidence type="ECO:0000256" key="2">
    <source>
        <dbReference type="ARBA" id="ARBA00008557"/>
    </source>
</evidence>
<dbReference type="GO" id="GO:0010628">
    <property type="term" value="P:positive regulation of gene expression"/>
    <property type="evidence" value="ECO:0007669"/>
    <property type="project" value="UniProtKB-ARBA"/>
</dbReference>
<dbReference type="InterPro" id="IPR036053">
    <property type="entry name" value="PABP-dom"/>
</dbReference>
<comment type="function">
    <text evidence="6">Binds and protects the poly(A) tail of mRNA with or without an AU-rich element (ARE) and prevents mRNA deadenylation. Stimulates the translation of mRNAs to which it is bound during early development.</text>
</comment>
<dbReference type="InterPro" id="IPR045305">
    <property type="entry name" value="RRM2_I_PABPs"/>
</dbReference>
<comment type="similarity">
    <text evidence="2 9">Belongs to the polyadenylate-binding protein type-1 family.</text>
</comment>
<dbReference type="CDD" id="cd12380">
    <property type="entry name" value="RRM3_I_PABPs"/>
    <property type="match status" value="1"/>
</dbReference>
<dbReference type="InterPro" id="IPR002004">
    <property type="entry name" value="PABP_HYD_C"/>
</dbReference>
<feature type="domain" description="RRM" evidence="11">
    <location>
        <begin position="99"/>
        <end position="176"/>
    </location>
</feature>
<dbReference type="InterPro" id="IPR003954">
    <property type="entry name" value="RRM_euk-type"/>
</dbReference>
<dbReference type="InterPro" id="IPR000504">
    <property type="entry name" value="RRM_dom"/>
</dbReference>
<evidence type="ECO:0000259" key="11">
    <source>
        <dbReference type="PROSITE" id="PS50102"/>
    </source>
</evidence>
<comment type="subunit">
    <text evidence="7">Interacts with dazl in an RNA-independent manner. The C-terminus can self-associate and also interact with the C-terminus of pabpc1, independently of RNA. RRM 1 and RRM 2 interact with both eif4g1 and paip1, and the C-terminus also interacts with paip1. Prior to oocyte maturation, found in a complex with dazl and pum2 proteins and spdy1 mRNA; pum2 dissociates from the complex during maturation. Interacts with the translation termination factor sup35/erf3.</text>
</comment>
<dbReference type="InterPro" id="IPR034364">
    <property type="entry name" value="PABP_RRM1"/>
</dbReference>
<evidence type="ECO:0000256" key="8">
    <source>
        <dbReference type="PROSITE-ProRule" id="PRU00176"/>
    </source>
</evidence>
<organism evidence="15">
    <name type="scientific">Diabrotica virgifera virgifera</name>
    <name type="common">western corn rootworm</name>
    <dbReference type="NCBI Taxonomy" id="50390"/>
    <lineage>
        <taxon>Eukaryota</taxon>
        <taxon>Metazoa</taxon>
        <taxon>Ecdysozoa</taxon>
        <taxon>Arthropoda</taxon>
        <taxon>Hexapoda</taxon>
        <taxon>Insecta</taxon>
        <taxon>Pterygota</taxon>
        <taxon>Neoptera</taxon>
        <taxon>Endopterygota</taxon>
        <taxon>Coleoptera</taxon>
        <taxon>Polyphaga</taxon>
        <taxon>Cucujiformia</taxon>
        <taxon>Chrysomeloidea</taxon>
        <taxon>Chrysomelidae</taxon>
        <taxon>Galerucinae</taxon>
        <taxon>Diabroticina</taxon>
        <taxon>Diabroticites</taxon>
        <taxon>Diabrotica</taxon>
    </lineage>
</organism>
<evidence type="ECO:0000256" key="7">
    <source>
        <dbReference type="ARBA" id="ARBA00066197"/>
    </source>
</evidence>
<dbReference type="OrthoDB" id="19742at2759"/>
<evidence type="ECO:0000313" key="13">
    <source>
        <dbReference type="EnsemblMetazoa" id="XP_028138948.1"/>
    </source>
</evidence>
<dbReference type="FunFam" id="3.30.70.330:FF:000042">
    <property type="entry name" value="Polyadenylate-binding protein"/>
    <property type="match status" value="1"/>
</dbReference>
<evidence type="ECO:0000313" key="15">
    <source>
        <dbReference type="RefSeq" id="XP_028138948.1"/>
    </source>
</evidence>
<feature type="region of interest" description="Disordered" evidence="10">
    <location>
        <begin position="449"/>
        <end position="498"/>
    </location>
</feature>
<feature type="domain" description="RRM" evidence="11">
    <location>
        <begin position="296"/>
        <end position="372"/>
    </location>
</feature>
<gene>
    <name evidence="15" type="primary">LOC114333289</name>
</gene>
<dbReference type="RefSeq" id="XP_028138948.1">
    <property type="nucleotide sequence ID" value="XM_028283147.1"/>
</dbReference>
<dbReference type="FunCoup" id="A0A6P7G1M8">
    <property type="interactions" value="1398"/>
</dbReference>
<dbReference type="SMART" id="SM00360">
    <property type="entry name" value="RRM"/>
    <property type="match status" value="4"/>
</dbReference>